<reference evidence="1" key="1">
    <citation type="submission" date="2020-03" db="EMBL/GenBank/DDBJ databases">
        <title>The deep terrestrial virosphere.</title>
        <authorList>
            <person name="Holmfeldt K."/>
            <person name="Nilsson E."/>
            <person name="Simone D."/>
            <person name="Lopez-Fernandez M."/>
            <person name="Wu X."/>
            <person name="de Brujin I."/>
            <person name="Lundin D."/>
            <person name="Andersson A."/>
            <person name="Bertilsson S."/>
            <person name="Dopson M."/>
        </authorList>
    </citation>
    <scope>NUCLEOTIDE SEQUENCE</scope>
    <source>
        <strain evidence="1">TM448A01999</strain>
        <strain evidence="2">TM448B02268</strain>
    </source>
</reference>
<dbReference type="AlphaFoldDB" id="A0A6H1ZV14"/>
<proteinExistence type="predicted"/>
<accession>A0A6H1ZV14</accession>
<evidence type="ECO:0000313" key="2">
    <source>
        <dbReference type="EMBL" id="QJI01057.1"/>
    </source>
</evidence>
<dbReference type="EMBL" id="MT144241">
    <property type="protein sequence ID" value="QJA51157.1"/>
    <property type="molecule type" value="Genomic_DNA"/>
</dbReference>
<sequence>MPNGKNDVMAQAVYLAQLEAAKNNCKCNTCRILRKATKTMTEQFLGSPGEDSPGVGEALKAAGVPAAGVIDLGDEED</sequence>
<evidence type="ECO:0000313" key="1">
    <source>
        <dbReference type="EMBL" id="QJA51157.1"/>
    </source>
</evidence>
<gene>
    <name evidence="1" type="ORF">TM448A01999_0005</name>
    <name evidence="2" type="ORF">TM448B02268_0003</name>
</gene>
<dbReference type="EMBL" id="MT144895">
    <property type="protein sequence ID" value="QJI01057.1"/>
    <property type="molecule type" value="Genomic_DNA"/>
</dbReference>
<protein>
    <submittedName>
        <fullName evidence="1">Uncharacterized protein</fullName>
    </submittedName>
</protein>
<organism evidence="1">
    <name type="scientific">viral metagenome</name>
    <dbReference type="NCBI Taxonomy" id="1070528"/>
    <lineage>
        <taxon>unclassified sequences</taxon>
        <taxon>metagenomes</taxon>
        <taxon>organismal metagenomes</taxon>
    </lineage>
</organism>
<name>A0A6H1ZV14_9ZZZZ</name>